<feature type="coiled-coil region" evidence="1">
    <location>
        <begin position="487"/>
        <end position="521"/>
    </location>
</feature>
<dbReference type="InterPro" id="IPR027417">
    <property type="entry name" value="P-loop_NTPase"/>
</dbReference>
<feature type="coiled-coil region" evidence="1">
    <location>
        <begin position="309"/>
        <end position="336"/>
    </location>
</feature>
<dbReference type="GO" id="GO:0003682">
    <property type="term" value="F:chromatin binding"/>
    <property type="evidence" value="ECO:0007669"/>
    <property type="project" value="TreeGrafter"/>
</dbReference>
<dbReference type="InterPro" id="IPR013496">
    <property type="entry name" value="CHP02680"/>
</dbReference>
<dbReference type="GO" id="GO:0000793">
    <property type="term" value="C:condensed chromosome"/>
    <property type="evidence" value="ECO:0007669"/>
    <property type="project" value="TreeGrafter"/>
</dbReference>
<dbReference type="SUPFAM" id="SSF52540">
    <property type="entry name" value="P-loop containing nucleoside triphosphate hydrolases"/>
    <property type="match status" value="1"/>
</dbReference>
<keyword evidence="5" id="KW-1185">Reference proteome</keyword>
<reference evidence="5" key="1">
    <citation type="submission" date="2016-10" db="EMBL/GenBank/DDBJ databases">
        <authorList>
            <person name="Varghese N."/>
            <person name="Submissions S."/>
        </authorList>
    </citation>
    <scope>NUCLEOTIDE SEQUENCE [LARGE SCALE GENOMIC DNA]</scope>
    <source>
        <strain evidence="5">IBRC-M 10655</strain>
    </source>
</reference>
<dbReference type="GO" id="GO:0000785">
    <property type="term" value="C:chromatin"/>
    <property type="evidence" value="ECO:0007669"/>
    <property type="project" value="TreeGrafter"/>
</dbReference>
<evidence type="ECO:0000313" key="4">
    <source>
        <dbReference type="EMBL" id="SDP83263.1"/>
    </source>
</evidence>
<evidence type="ECO:0000256" key="2">
    <source>
        <dbReference type="SAM" id="MobiDB-lite"/>
    </source>
</evidence>
<feature type="region of interest" description="Disordered" evidence="2">
    <location>
        <begin position="419"/>
        <end position="448"/>
    </location>
</feature>
<evidence type="ECO:0000256" key="3">
    <source>
        <dbReference type="SAM" id="Phobius"/>
    </source>
</evidence>
<keyword evidence="3" id="KW-1133">Transmembrane helix</keyword>
<keyword evidence="3" id="KW-0812">Transmembrane</keyword>
<dbReference type="PANTHER" id="PTHR43941:SF1">
    <property type="entry name" value="STRUCTURAL MAINTENANCE OF CHROMOSOMES PROTEIN 2"/>
    <property type="match status" value="1"/>
</dbReference>
<sequence length="1374" mass="148496">MSTPDETAADPTTVGRWRLHRGGIVNIWQYREQTFDFSGGRAIFQGTNGSGKSRTLELLLPLCLDGDLRYLGSKGAGTVSIRRLMLDDYDGGPNRIGYAWIELHRTGAAGQDEYLTCGIGVKASATSQQISDSWRFVTPSRVGTHFQLASADRVPLGPAALRDVLGADRIYDEAAFRAKVAETVYGVPGGRYGDLLHLQRTLRNPDIGLKVQDGQLEQILSDALPPLDIGVVEQLATSFEDLESIRENIGRLSLADEAMSAFLSGYSGYALNALHAAGSRAAGANGVLDKAHAEIRTLQGKLATDSGKHRGAEEKVQLLEERDAELENSIDSLKSLPAYQGLRDLQDRERLVERTREAAGAALDNAATQRNHADRAVETVLTVLRRLGGDLEDATELAHSTVDGLVAAGLDPSLCPPLPVAPKPLPRTMSDKVRAKPDPEAEPLEIQRRTPPEIAPDELDAELTAAAARVTEAGSQLAQRGALAMSLHERARKLDAERAELDRLQTKAREAQIEATETAGRRNEARQRFGVAAEMWCEQARAWTKAGPFAEDHAPRPPGQPSVARIEEVPDASRQARDSARQWAAPHLSALRQQVVGARQVVDDLVGRIKDTEARLIELRKGVDATPPPPQYADAERDSAAGRPFYRLVDFAAGKADAGLEAALQASGLLNAWVTADGLADPAVSDVLATVDTKAARPLSAVLTPAVEPDSPVPADVVARLLDAVSYEGEHPGLTVWSSGRWRAGVLTGALSKKDAEFVGAGAREAARKRSITELGAALETMHEQLTEAETELRHRVQAVEVWESHLDAFPDDREVIAGRVSATESERLAAETSAKADLLRAEHLSADGRVKAMETELAQDAGAAGLPADTEALRQAHRAATQARGAAESLRDALAKRCAGTVRDLVEALHDHNAAVDDRDTAEAVANEKCVAFHREAAALAELTSAIGGEAEGVARQLTELERQRRTTREELPAARKATTELSNQVVKTQTLLDTRVAEIDGKRAAAATAARAFTDALAAPGVWPAAVDADRPADDEEAFALLETAVSQAKRLPSEENVLTKLQALQASLAGTHNVLPERHAGILTVVVSAEEGPAPVAVAAKRVADRLAERRGFLTEQYQGIFALHLVRELAERLSGQIAVAEDLTRRMNDVLDTARSSQGVHVQLDWQPAAWLDESTVEALKLLRMPFADRSEEQDARLQQVFTDRIEAERDSASGGYTEILARALDYRSWFAFTVRVRDSAPDGKPRSRRLRQLSSGETRLISYVTLFAAAAAFYGAISAGVAATSRMSPLRLVLLDEAFERLDDPTIARMLGLLVDLDMDWVITWPSGWGVSDRIPRMHIYDVLRPKSGHGVACTHTTWDGGGLERDDP</sequence>
<proteinExistence type="predicted"/>
<protein>
    <submittedName>
        <fullName evidence="4">TIGR02680 family protein</fullName>
    </submittedName>
</protein>
<feature type="coiled-coil region" evidence="1">
    <location>
        <begin position="952"/>
        <end position="979"/>
    </location>
</feature>
<organism evidence="4 5">
    <name type="scientific">Actinokineospora alba</name>
    <dbReference type="NCBI Taxonomy" id="504798"/>
    <lineage>
        <taxon>Bacteria</taxon>
        <taxon>Bacillati</taxon>
        <taxon>Actinomycetota</taxon>
        <taxon>Actinomycetes</taxon>
        <taxon>Pseudonocardiales</taxon>
        <taxon>Pseudonocardiaceae</taxon>
        <taxon>Actinokineospora</taxon>
    </lineage>
</organism>
<keyword evidence="1" id="KW-0175">Coiled coil</keyword>
<evidence type="ECO:0000313" key="5">
    <source>
        <dbReference type="Proteomes" id="UP000199651"/>
    </source>
</evidence>
<feature type="transmembrane region" description="Helical" evidence="3">
    <location>
        <begin position="1265"/>
        <end position="1288"/>
    </location>
</feature>
<evidence type="ECO:0000256" key="1">
    <source>
        <dbReference type="SAM" id="Coils"/>
    </source>
</evidence>
<keyword evidence="3" id="KW-0472">Membrane</keyword>
<dbReference type="PANTHER" id="PTHR43941">
    <property type="entry name" value="STRUCTURAL MAINTENANCE OF CHROMOSOMES PROTEIN 2"/>
    <property type="match status" value="1"/>
</dbReference>
<dbReference type="Gene3D" id="3.40.50.300">
    <property type="entry name" value="P-loop containing nucleotide triphosphate hydrolases"/>
    <property type="match status" value="1"/>
</dbReference>
<gene>
    <name evidence="4" type="ORF">SAMN05192558_11647</name>
</gene>
<accession>A0A1H0VY83</accession>
<dbReference type="GO" id="GO:0000796">
    <property type="term" value="C:condensin complex"/>
    <property type="evidence" value="ECO:0007669"/>
    <property type="project" value="TreeGrafter"/>
</dbReference>
<dbReference type="Proteomes" id="UP000199651">
    <property type="component" value="Unassembled WGS sequence"/>
</dbReference>
<dbReference type="NCBIfam" id="TIGR02680">
    <property type="entry name" value="TIGR02680 family protein"/>
    <property type="match status" value="1"/>
</dbReference>
<dbReference type="STRING" id="504798.SAMN05421871_11648"/>
<name>A0A1H0VY83_9PSEU</name>
<feature type="compositionally biased region" description="Basic and acidic residues" evidence="2">
    <location>
        <begin position="429"/>
        <end position="448"/>
    </location>
</feature>
<dbReference type="EMBL" id="FNJB01000016">
    <property type="protein sequence ID" value="SDP83263.1"/>
    <property type="molecule type" value="Genomic_DNA"/>
</dbReference>
<dbReference type="Pfam" id="PF13558">
    <property type="entry name" value="SbcC_Walker_B"/>
    <property type="match status" value="1"/>
</dbReference>
<dbReference type="RefSeq" id="WP_228770276.1">
    <property type="nucleotide sequence ID" value="NZ_FNDV01000016.1"/>
</dbReference>